<dbReference type="EMBL" id="QENZ01000005">
    <property type="protein sequence ID" value="PVX50088.1"/>
    <property type="molecule type" value="Genomic_DNA"/>
</dbReference>
<dbReference type="AlphaFoldDB" id="A0A7L4UP22"/>
<protein>
    <submittedName>
        <fullName evidence="2">Uncharacterized protein</fullName>
    </submittedName>
</protein>
<evidence type="ECO:0000313" key="3">
    <source>
        <dbReference type="Proteomes" id="UP000251835"/>
    </source>
</evidence>
<keyword evidence="1" id="KW-1133">Transmembrane helix</keyword>
<sequence length="55" mass="6158">MYALIVTHINFLRFSLLSNSLKSSSIIIKAISNVAFLVNQVVYFIVASLTLRKLS</sequence>
<reference evidence="2 3" key="1">
    <citation type="submission" date="2018-05" db="EMBL/GenBank/DDBJ databases">
        <title>Genomic Encyclopedia of Type Strains, Phase IV (KMG-IV): sequencing the most valuable type-strain genomes for metagenomic binning, comparative biology and taxonomic classification.</title>
        <authorList>
            <person name="Goeker M."/>
        </authorList>
    </citation>
    <scope>NUCLEOTIDE SEQUENCE [LARGE SCALE GENOMIC DNA]</scope>
    <source>
        <strain evidence="2 3">DSM 28579</strain>
    </source>
</reference>
<accession>A0A7L4UP22</accession>
<dbReference type="Proteomes" id="UP000251835">
    <property type="component" value="Unassembled WGS sequence"/>
</dbReference>
<evidence type="ECO:0000313" key="2">
    <source>
        <dbReference type="EMBL" id="PVX50088.1"/>
    </source>
</evidence>
<gene>
    <name evidence="2" type="ORF">C7377_1738</name>
</gene>
<keyword evidence="3" id="KW-1185">Reference proteome</keyword>
<feature type="transmembrane region" description="Helical" evidence="1">
    <location>
        <begin position="26"/>
        <end position="51"/>
    </location>
</feature>
<comment type="caution">
    <text evidence="2">The sequence shown here is derived from an EMBL/GenBank/DDBJ whole genome shotgun (WGS) entry which is preliminary data.</text>
</comment>
<proteinExistence type="predicted"/>
<keyword evidence="1" id="KW-0472">Membrane</keyword>
<keyword evidence="1" id="KW-0812">Transmembrane</keyword>
<name>A0A7L4UP22_BALHA</name>
<evidence type="ECO:0000256" key="1">
    <source>
        <dbReference type="SAM" id="Phobius"/>
    </source>
</evidence>
<organism evidence="2 3">
    <name type="scientific">Balneicella halophila</name>
    <dbReference type="NCBI Taxonomy" id="1537566"/>
    <lineage>
        <taxon>Bacteria</taxon>
        <taxon>Pseudomonadati</taxon>
        <taxon>Bacteroidota</taxon>
        <taxon>Bacteroidia</taxon>
        <taxon>Bacteroidales</taxon>
        <taxon>Balneicellaceae</taxon>
        <taxon>Balneicella</taxon>
    </lineage>
</organism>